<reference evidence="2" key="1">
    <citation type="journal article" date="2019" name="Sci. Rep.">
        <title>Draft genome of Tanacetum cinerariifolium, the natural source of mosquito coil.</title>
        <authorList>
            <person name="Yamashiro T."/>
            <person name="Shiraishi A."/>
            <person name="Satake H."/>
            <person name="Nakayama K."/>
        </authorList>
    </citation>
    <scope>NUCLEOTIDE SEQUENCE</scope>
</reference>
<evidence type="ECO:0000256" key="1">
    <source>
        <dbReference type="SAM" id="MobiDB-lite"/>
    </source>
</evidence>
<sequence>HMEEIDLPFTSDDLMPSGIEDDDYDSGRDIPILEE</sequence>
<feature type="region of interest" description="Disordered" evidence="1">
    <location>
        <begin position="1"/>
        <end position="35"/>
    </location>
</feature>
<accession>A0A699QN01</accession>
<protein>
    <submittedName>
        <fullName evidence="2">Uncharacterized protein</fullName>
    </submittedName>
</protein>
<dbReference type="AlphaFoldDB" id="A0A699QN01"/>
<proteinExistence type="predicted"/>
<gene>
    <name evidence="2" type="ORF">Tci_844129</name>
</gene>
<dbReference type="EMBL" id="BKCJ011036586">
    <property type="protein sequence ID" value="GFC72159.1"/>
    <property type="molecule type" value="Genomic_DNA"/>
</dbReference>
<organism evidence="2">
    <name type="scientific">Tanacetum cinerariifolium</name>
    <name type="common">Dalmatian daisy</name>
    <name type="synonym">Chrysanthemum cinerariifolium</name>
    <dbReference type="NCBI Taxonomy" id="118510"/>
    <lineage>
        <taxon>Eukaryota</taxon>
        <taxon>Viridiplantae</taxon>
        <taxon>Streptophyta</taxon>
        <taxon>Embryophyta</taxon>
        <taxon>Tracheophyta</taxon>
        <taxon>Spermatophyta</taxon>
        <taxon>Magnoliopsida</taxon>
        <taxon>eudicotyledons</taxon>
        <taxon>Gunneridae</taxon>
        <taxon>Pentapetalae</taxon>
        <taxon>asterids</taxon>
        <taxon>campanulids</taxon>
        <taxon>Asterales</taxon>
        <taxon>Asteraceae</taxon>
        <taxon>Asteroideae</taxon>
        <taxon>Anthemideae</taxon>
        <taxon>Anthemidinae</taxon>
        <taxon>Tanacetum</taxon>
    </lineage>
</organism>
<evidence type="ECO:0000313" key="2">
    <source>
        <dbReference type="EMBL" id="GFC72159.1"/>
    </source>
</evidence>
<comment type="caution">
    <text evidence="2">The sequence shown here is derived from an EMBL/GenBank/DDBJ whole genome shotgun (WGS) entry which is preliminary data.</text>
</comment>
<feature type="non-terminal residue" evidence="2">
    <location>
        <position position="1"/>
    </location>
</feature>
<name>A0A699QN01_TANCI</name>